<dbReference type="EC" id="2.7.11.1" evidence="3"/>
<evidence type="ECO:0000259" key="18">
    <source>
        <dbReference type="PROSITE" id="PS50869"/>
    </source>
</evidence>
<feature type="compositionally biased region" description="Acidic residues" evidence="15">
    <location>
        <begin position="986"/>
        <end position="996"/>
    </location>
</feature>
<dbReference type="GO" id="GO:0046872">
    <property type="term" value="F:metal ion binding"/>
    <property type="evidence" value="ECO:0007669"/>
    <property type="project" value="UniProtKB-KW"/>
</dbReference>
<comment type="catalytic activity">
    <reaction evidence="13">
        <text>L-seryl-[protein] + ATP = O-phospho-L-seryl-[protein] + ADP + H(+)</text>
        <dbReference type="Rhea" id="RHEA:17989"/>
        <dbReference type="Rhea" id="RHEA-COMP:9863"/>
        <dbReference type="Rhea" id="RHEA-COMP:11604"/>
        <dbReference type="ChEBI" id="CHEBI:15378"/>
        <dbReference type="ChEBI" id="CHEBI:29999"/>
        <dbReference type="ChEBI" id="CHEBI:30616"/>
        <dbReference type="ChEBI" id="CHEBI:83421"/>
        <dbReference type="ChEBI" id="CHEBI:456216"/>
        <dbReference type="EC" id="2.7.11.1"/>
    </reaction>
</comment>
<dbReference type="GO" id="GO:0004674">
    <property type="term" value="F:protein serine/threonine kinase activity"/>
    <property type="evidence" value="ECO:0007669"/>
    <property type="project" value="UniProtKB-KW"/>
</dbReference>
<evidence type="ECO:0000256" key="3">
    <source>
        <dbReference type="ARBA" id="ARBA00012513"/>
    </source>
</evidence>
<dbReference type="AlphaFoldDB" id="A0A7J6AWW0"/>
<dbReference type="GO" id="GO:0005524">
    <property type="term" value="F:ATP binding"/>
    <property type="evidence" value="ECO:0007669"/>
    <property type="project" value="UniProtKB-UniRule"/>
</dbReference>
<sequence>MVKVTFNSALAQKEVKKDIETLIPGDKDPEAAQVVGHPSRVWCCCFYLGLALMLSGVVVGGAYLYKYYVLEEGQVFVCGIKYREENYRIQEENDDLVQEHALGLRRIDEIVRVLQDEEVELINVPVPNFSDSDPAVIVHDFKRRLTAYLDLSLDRCYVIPLNTSVVMPPHDLMDLLAKLKAGSYLPQTYLVQEQMIVTEKLDDIEPLGSYIYKVCQNKDTYRLQRRDSILGLQKREALNCLKIRHFENHFAVETQISRAMEEYMVLGQVGEGAFGKALLVREKTGSGHLCVVKQVSLSRMSTREREAAIKEVTLLSKMKHPNIVTFFQSFNERNTLYIVMEYCDGGDLMNKITLQRGQLFTEEQIIDWFVQICLGLKHIHDRKVLHRDIKAQNIFLTQGGTKVKLGDFGIARMLNNTTELARTCVGTPYYISPEICENRPYNNKTDIWSLACVLYELCTLRHPFEGNSLRQLIVRICRGCYTPISQRYSAELRLLLSQLFKVSPRDRPSVNSLLKRQLLLKHISKHLDPQFIEEEFSHTVLHREPVAQHVNKHTAVTPRPGLAVKPKYPLSKLPPRPERRCAVTKPCITQNKKVAGQAAVVDVGKARAGAPAQFETKPNAHLQHYRQHRDHRDQLQHQPCFQQLLPPRLAAQEPMELERPANRPNALEPYQLVAAAREEYLQRRQEASQYKLRAEKQLGLRPSTADAERYKCLDERATPPQQGPHEKIQEQKEYLRQLQQIRQHYHDEIREMGQRQYVEVQPNVAGAYLLERPTENHTHLPSEEQKPTDMEKALRQNQKERRELQKKYNDKKGVMFEIKLQGDIIQGEGDKEPQEMEEKNEEDPLNQTLKFDAKLKVWRPAGETEIKHEERVEEGRSDEGEKHVKRRMWRHEPPKTLLNALANLEVLSICSTYSSTQARPTDQEEKEQCPEGRRKWTDRPPDTLLNALAKAQLTYSTLGTVIPLTEDSALEEVIENIVEDKKTDNTDDEGEDDSDVEVDKERLEPRSDDDDTNFEESEDELREGVKESKNLFISVEDKEVQST</sequence>
<feature type="domain" description="Protein kinase" evidence="17">
    <location>
        <begin position="263"/>
        <end position="519"/>
    </location>
</feature>
<keyword evidence="16" id="KW-0472">Membrane</keyword>
<evidence type="ECO:0000259" key="17">
    <source>
        <dbReference type="PROSITE" id="PS50011"/>
    </source>
</evidence>
<evidence type="ECO:0000256" key="13">
    <source>
        <dbReference type="ARBA" id="ARBA00048679"/>
    </source>
</evidence>
<feature type="compositionally biased region" description="Basic and acidic residues" evidence="15">
    <location>
        <begin position="1022"/>
        <end position="1043"/>
    </location>
</feature>
<dbReference type="Gene3D" id="3.30.200.20">
    <property type="entry name" value="Phosphorylase Kinase, domain 1"/>
    <property type="match status" value="1"/>
</dbReference>
<evidence type="ECO:0000256" key="8">
    <source>
        <dbReference type="ARBA" id="ARBA00022777"/>
    </source>
</evidence>
<dbReference type="SMART" id="SM01039">
    <property type="entry name" value="BRICHOS"/>
    <property type="match status" value="1"/>
</dbReference>
<dbReference type="PANTHER" id="PTHR44899">
    <property type="entry name" value="CAMK FAMILY PROTEIN KINASE"/>
    <property type="match status" value="1"/>
</dbReference>
<feature type="transmembrane region" description="Helical" evidence="16">
    <location>
        <begin position="41"/>
        <end position="65"/>
    </location>
</feature>
<evidence type="ECO:0000256" key="12">
    <source>
        <dbReference type="ARBA" id="ARBA00047899"/>
    </source>
</evidence>
<keyword evidence="5" id="KW-0808">Transferase</keyword>
<evidence type="ECO:0000313" key="20">
    <source>
        <dbReference type="Proteomes" id="UP000593565"/>
    </source>
</evidence>
<feature type="compositionally biased region" description="Acidic residues" evidence="15">
    <location>
        <begin position="1007"/>
        <end position="1021"/>
    </location>
</feature>
<dbReference type="InterPro" id="IPR051131">
    <property type="entry name" value="NEK_Ser/Thr_kinase_NIMA"/>
</dbReference>
<evidence type="ECO:0000313" key="19">
    <source>
        <dbReference type="EMBL" id="KAF4086649.1"/>
    </source>
</evidence>
<evidence type="ECO:0000256" key="11">
    <source>
        <dbReference type="ARBA" id="ARBA00023157"/>
    </source>
</evidence>
<evidence type="ECO:0000256" key="4">
    <source>
        <dbReference type="ARBA" id="ARBA00022527"/>
    </source>
</evidence>
<accession>A0A7J6AWW0</accession>
<gene>
    <name evidence="19" type="ORF">AMELA_G00086090</name>
</gene>
<keyword evidence="10" id="KW-0460">Magnesium</keyword>
<dbReference type="SUPFAM" id="SSF56112">
    <property type="entry name" value="Protein kinase-like (PK-like)"/>
    <property type="match status" value="1"/>
</dbReference>
<dbReference type="InterPro" id="IPR017441">
    <property type="entry name" value="Protein_kinase_ATP_BS"/>
</dbReference>
<dbReference type="Pfam" id="PF00069">
    <property type="entry name" value="Pkinase"/>
    <property type="match status" value="1"/>
</dbReference>
<comment type="catalytic activity">
    <reaction evidence="12">
        <text>L-threonyl-[protein] + ATP = O-phospho-L-threonyl-[protein] + ADP + H(+)</text>
        <dbReference type="Rhea" id="RHEA:46608"/>
        <dbReference type="Rhea" id="RHEA-COMP:11060"/>
        <dbReference type="Rhea" id="RHEA-COMP:11605"/>
        <dbReference type="ChEBI" id="CHEBI:15378"/>
        <dbReference type="ChEBI" id="CHEBI:30013"/>
        <dbReference type="ChEBI" id="CHEBI:30616"/>
        <dbReference type="ChEBI" id="CHEBI:61977"/>
        <dbReference type="ChEBI" id="CHEBI:456216"/>
        <dbReference type="EC" id="2.7.11.1"/>
    </reaction>
</comment>
<keyword evidence="4" id="KW-0723">Serine/threonine-protein kinase</keyword>
<name>A0A7J6AWW0_AMEME</name>
<dbReference type="SMART" id="SM00220">
    <property type="entry name" value="S_TKc"/>
    <property type="match status" value="1"/>
</dbReference>
<organism evidence="19 20">
    <name type="scientific">Ameiurus melas</name>
    <name type="common">Black bullhead</name>
    <name type="synonym">Silurus melas</name>
    <dbReference type="NCBI Taxonomy" id="219545"/>
    <lineage>
        <taxon>Eukaryota</taxon>
        <taxon>Metazoa</taxon>
        <taxon>Chordata</taxon>
        <taxon>Craniata</taxon>
        <taxon>Vertebrata</taxon>
        <taxon>Euteleostomi</taxon>
        <taxon>Actinopterygii</taxon>
        <taxon>Neopterygii</taxon>
        <taxon>Teleostei</taxon>
        <taxon>Ostariophysi</taxon>
        <taxon>Siluriformes</taxon>
        <taxon>Ictaluridae</taxon>
        <taxon>Ameiurus</taxon>
    </lineage>
</organism>
<dbReference type="InterPro" id="IPR011009">
    <property type="entry name" value="Kinase-like_dom_sf"/>
</dbReference>
<feature type="compositionally biased region" description="Basic and acidic residues" evidence="15">
    <location>
        <begin position="997"/>
        <end position="1006"/>
    </location>
</feature>
<evidence type="ECO:0000256" key="5">
    <source>
        <dbReference type="ARBA" id="ARBA00022679"/>
    </source>
</evidence>
<dbReference type="PROSITE" id="PS00108">
    <property type="entry name" value="PROTEIN_KINASE_ST"/>
    <property type="match status" value="1"/>
</dbReference>
<dbReference type="PROSITE" id="PS00107">
    <property type="entry name" value="PROTEIN_KINASE_ATP"/>
    <property type="match status" value="1"/>
</dbReference>
<keyword evidence="16" id="KW-1133">Transmembrane helix</keyword>
<keyword evidence="8" id="KW-0418">Kinase</keyword>
<evidence type="ECO:0000256" key="15">
    <source>
        <dbReference type="SAM" id="MobiDB-lite"/>
    </source>
</evidence>
<evidence type="ECO:0000256" key="1">
    <source>
        <dbReference type="ARBA" id="ARBA00001946"/>
    </source>
</evidence>
<dbReference type="Pfam" id="PF04089">
    <property type="entry name" value="BRICHOS"/>
    <property type="match status" value="1"/>
</dbReference>
<evidence type="ECO:0000256" key="10">
    <source>
        <dbReference type="ARBA" id="ARBA00022842"/>
    </source>
</evidence>
<feature type="region of interest" description="Disordered" evidence="15">
    <location>
        <begin position="977"/>
        <end position="1043"/>
    </location>
</feature>
<dbReference type="PANTHER" id="PTHR44899:SF1">
    <property type="entry name" value="SERINE_THREONINE-PROTEIN KINASE NEK5"/>
    <property type="match status" value="1"/>
</dbReference>
<comment type="cofactor">
    <cofactor evidence="1">
        <name>Mg(2+)</name>
        <dbReference type="ChEBI" id="CHEBI:18420"/>
    </cofactor>
</comment>
<dbReference type="FunFam" id="1.10.510.10:FF:000172">
    <property type="entry name" value="serine/threonine-protein kinase Nek1 isoform X1"/>
    <property type="match status" value="1"/>
</dbReference>
<keyword evidence="16" id="KW-0812">Transmembrane</keyword>
<reference evidence="19 20" key="1">
    <citation type="submission" date="2020-02" db="EMBL/GenBank/DDBJ databases">
        <title>A chromosome-scale genome assembly of the black bullhead catfish (Ameiurus melas).</title>
        <authorList>
            <person name="Wen M."/>
            <person name="Zham M."/>
            <person name="Cabau C."/>
            <person name="Klopp C."/>
            <person name="Donnadieu C."/>
            <person name="Roques C."/>
            <person name="Bouchez O."/>
            <person name="Lampietro C."/>
            <person name="Jouanno E."/>
            <person name="Herpin A."/>
            <person name="Louis A."/>
            <person name="Berthelot C."/>
            <person name="Parey E."/>
            <person name="Roest-Crollius H."/>
            <person name="Braasch I."/>
            <person name="Postlethwait J."/>
            <person name="Robinson-Rechavi M."/>
            <person name="Echchiki A."/>
            <person name="Begum T."/>
            <person name="Montfort J."/>
            <person name="Schartl M."/>
            <person name="Bobe J."/>
            <person name="Guiguen Y."/>
        </authorList>
    </citation>
    <scope>NUCLEOTIDE SEQUENCE [LARGE SCALE GENOMIC DNA]</scope>
    <source>
        <strain evidence="19">M_S1</strain>
        <tissue evidence="19">Blood</tissue>
    </source>
</reference>
<evidence type="ECO:0000256" key="7">
    <source>
        <dbReference type="ARBA" id="ARBA00022741"/>
    </source>
</evidence>
<feature type="region of interest" description="Disordered" evidence="15">
    <location>
        <begin position="914"/>
        <end position="942"/>
    </location>
</feature>
<proteinExistence type="inferred from homology"/>
<keyword evidence="7 14" id="KW-0547">Nucleotide-binding</keyword>
<dbReference type="PROSITE" id="PS50011">
    <property type="entry name" value="PROTEIN_KINASE_DOM"/>
    <property type="match status" value="1"/>
</dbReference>
<feature type="binding site" evidence="14">
    <location>
        <position position="293"/>
    </location>
    <ligand>
        <name>ATP</name>
        <dbReference type="ChEBI" id="CHEBI:30616"/>
    </ligand>
</feature>
<evidence type="ECO:0000256" key="16">
    <source>
        <dbReference type="SAM" id="Phobius"/>
    </source>
</evidence>
<dbReference type="FunFam" id="3.30.200.20:FF:000097">
    <property type="entry name" value="Probable serine/threonine-protein kinase nek1"/>
    <property type="match status" value="1"/>
</dbReference>
<feature type="domain" description="BRICHOS" evidence="18">
    <location>
        <begin position="129"/>
        <end position="223"/>
    </location>
</feature>
<keyword evidence="6" id="KW-0479">Metal-binding</keyword>
<feature type="region of interest" description="Disordered" evidence="15">
    <location>
        <begin position="777"/>
        <end position="806"/>
    </location>
</feature>
<comment type="caution">
    <text evidence="19">The sequence shown here is derived from an EMBL/GenBank/DDBJ whole genome shotgun (WGS) entry which is preliminary data.</text>
</comment>
<dbReference type="InterPro" id="IPR008271">
    <property type="entry name" value="Ser/Thr_kinase_AS"/>
</dbReference>
<protein>
    <recommendedName>
        <fullName evidence="3">non-specific serine/threonine protein kinase</fullName>
        <ecNumber evidence="3">2.7.11.1</ecNumber>
    </recommendedName>
</protein>
<dbReference type="EMBL" id="JAAGNN010000007">
    <property type="protein sequence ID" value="KAF4086649.1"/>
    <property type="molecule type" value="Genomic_DNA"/>
</dbReference>
<evidence type="ECO:0000256" key="9">
    <source>
        <dbReference type="ARBA" id="ARBA00022840"/>
    </source>
</evidence>
<evidence type="ECO:0000256" key="14">
    <source>
        <dbReference type="PROSITE-ProRule" id="PRU10141"/>
    </source>
</evidence>
<comment type="similarity">
    <text evidence="2">Belongs to the protein kinase superfamily. NEK Ser/Thr protein kinase family. NIMA subfamily.</text>
</comment>
<keyword evidence="9 14" id="KW-0067">ATP-binding</keyword>
<feature type="compositionally biased region" description="Basic and acidic residues" evidence="15">
    <location>
        <begin position="921"/>
        <end position="941"/>
    </location>
</feature>
<dbReference type="Gene3D" id="1.10.510.10">
    <property type="entry name" value="Transferase(Phosphotransferase) domain 1"/>
    <property type="match status" value="1"/>
</dbReference>
<evidence type="ECO:0000256" key="2">
    <source>
        <dbReference type="ARBA" id="ARBA00010886"/>
    </source>
</evidence>
<keyword evidence="20" id="KW-1185">Reference proteome</keyword>
<dbReference type="Proteomes" id="UP000593565">
    <property type="component" value="Unassembled WGS sequence"/>
</dbReference>
<dbReference type="InterPro" id="IPR000719">
    <property type="entry name" value="Prot_kinase_dom"/>
</dbReference>
<dbReference type="PROSITE" id="PS50869">
    <property type="entry name" value="BRICHOS"/>
    <property type="match status" value="1"/>
</dbReference>
<evidence type="ECO:0000256" key="6">
    <source>
        <dbReference type="ARBA" id="ARBA00022723"/>
    </source>
</evidence>
<dbReference type="CDD" id="cd08215">
    <property type="entry name" value="STKc_Nek"/>
    <property type="match status" value="1"/>
</dbReference>
<keyword evidence="11" id="KW-1015">Disulfide bond</keyword>
<dbReference type="InterPro" id="IPR007084">
    <property type="entry name" value="BRICHOS_dom"/>
</dbReference>